<evidence type="ECO:0000256" key="2">
    <source>
        <dbReference type="ARBA" id="ARBA00023180"/>
    </source>
</evidence>
<feature type="region of interest" description="Disordered" evidence="3">
    <location>
        <begin position="301"/>
        <end position="344"/>
    </location>
</feature>
<sequence>MKYLVVLLLAILAFSSNVNAASNLECELCGFVVSYVEGYVSNNASEATIIQEAEKICTFVPGDLQSTCDTLVQSYLPEIISFLSNKVSSSVICQKIGMCSNKTATKTVGGAVECSLCEFLVSTIEKYLSGNATETQIIQFLDNDCKIFGGLANTCQSLVNQWAPTIIAKLLNNEPPATVCQQIKLCTSSSFANKSKKDKESQVLCLLKQLAKEEDAISCTVCEFIFKEVETFVEQNQTESEIIAAVAQECNILVVPTFVQICQSIVDQYAPQIIQYVLNQETPQSACTLLGLCGGSSESGSGSYSESSGSQSSASGSSFSGSSFSGSSFSGTGSSSGGFKILIQ</sequence>
<keyword evidence="4" id="KW-0732">Signal</keyword>
<dbReference type="Proteomes" id="UP000076078">
    <property type="component" value="Unassembled WGS sequence"/>
</dbReference>
<feature type="chain" id="PRO_5007592980" evidence="4">
    <location>
        <begin position="21"/>
        <end position="344"/>
    </location>
</feature>
<dbReference type="GO" id="GO:0016020">
    <property type="term" value="C:membrane"/>
    <property type="evidence" value="ECO:0007669"/>
    <property type="project" value="GOC"/>
</dbReference>
<dbReference type="InterPro" id="IPR007856">
    <property type="entry name" value="SapB_1"/>
</dbReference>
<feature type="domain" description="Saposin B-type" evidence="5">
    <location>
        <begin position="215"/>
        <end position="297"/>
    </location>
</feature>
<accession>A0A151Z708</accession>
<dbReference type="Pfam" id="PF03489">
    <property type="entry name" value="SapB_2"/>
    <property type="match status" value="3"/>
</dbReference>
<evidence type="ECO:0000259" key="5">
    <source>
        <dbReference type="PROSITE" id="PS50015"/>
    </source>
</evidence>
<dbReference type="InterPro" id="IPR008139">
    <property type="entry name" value="SaposinB_dom"/>
</dbReference>
<dbReference type="AlphaFoldDB" id="A0A151Z708"/>
<evidence type="ECO:0000313" key="7">
    <source>
        <dbReference type="Proteomes" id="UP000076078"/>
    </source>
</evidence>
<dbReference type="Pfam" id="PF05184">
    <property type="entry name" value="SapB_1"/>
    <property type="match status" value="3"/>
</dbReference>
<comment type="caution">
    <text evidence="6">The sequence shown here is derived from an EMBL/GenBank/DDBJ whole genome shotgun (WGS) entry which is preliminary data.</text>
</comment>
<evidence type="ECO:0000313" key="6">
    <source>
        <dbReference type="EMBL" id="KYQ89751.1"/>
    </source>
</evidence>
<name>A0A151Z708_TIELA</name>
<dbReference type="FunCoup" id="A0A151Z708">
    <property type="interactions" value="7"/>
</dbReference>
<keyword evidence="7" id="KW-1185">Reference proteome</keyword>
<dbReference type="InterPro" id="IPR008373">
    <property type="entry name" value="Saposin"/>
</dbReference>
<evidence type="ECO:0000256" key="4">
    <source>
        <dbReference type="SAM" id="SignalP"/>
    </source>
</evidence>
<gene>
    <name evidence="6" type="ORF">DLAC_09720</name>
</gene>
<feature type="domain" description="Saposin B-type" evidence="5">
    <location>
        <begin position="22"/>
        <end position="103"/>
    </location>
</feature>
<dbReference type="STRING" id="361077.A0A151Z708"/>
<dbReference type="EMBL" id="LODT01000039">
    <property type="protein sequence ID" value="KYQ89751.1"/>
    <property type="molecule type" value="Genomic_DNA"/>
</dbReference>
<feature type="signal peptide" evidence="4">
    <location>
        <begin position="1"/>
        <end position="20"/>
    </location>
</feature>
<reference evidence="6 7" key="1">
    <citation type="submission" date="2015-12" db="EMBL/GenBank/DDBJ databases">
        <title>Dictyostelia acquired genes for synthesis and detection of signals that induce cell-type specialization by lateral gene transfer from prokaryotes.</title>
        <authorList>
            <person name="Gloeckner G."/>
            <person name="Schaap P."/>
        </authorList>
    </citation>
    <scope>NUCLEOTIDE SEQUENCE [LARGE SCALE GENOMIC DNA]</scope>
    <source>
        <strain evidence="6 7">TK</strain>
    </source>
</reference>
<dbReference type="PRINTS" id="PR01797">
    <property type="entry name" value="SAPOSIN"/>
</dbReference>
<protein>
    <submittedName>
        <fullName evidence="6">Saposin B domain-containing protein</fullName>
    </submittedName>
</protein>
<dbReference type="InParanoid" id="A0A151Z708"/>
<dbReference type="GO" id="GO:0005764">
    <property type="term" value="C:lysosome"/>
    <property type="evidence" value="ECO:0007669"/>
    <property type="project" value="InterPro"/>
</dbReference>
<evidence type="ECO:0000256" key="3">
    <source>
        <dbReference type="SAM" id="MobiDB-lite"/>
    </source>
</evidence>
<organism evidence="6 7">
    <name type="scientific">Tieghemostelium lacteum</name>
    <name type="common">Slime mold</name>
    <name type="synonym">Dictyostelium lacteum</name>
    <dbReference type="NCBI Taxonomy" id="361077"/>
    <lineage>
        <taxon>Eukaryota</taxon>
        <taxon>Amoebozoa</taxon>
        <taxon>Evosea</taxon>
        <taxon>Eumycetozoa</taxon>
        <taxon>Dictyostelia</taxon>
        <taxon>Dictyosteliales</taxon>
        <taxon>Raperosteliaceae</taxon>
        <taxon>Tieghemostelium</taxon>
    </lineage>
</organism>
<dbReference type="PANTHER" id="PTHR11480:SF68">
    <property type="entry name" value="SAPOSIN B DOMAIN-CONTAINING PROTEIN-RELATED"/>
    <property type="match status" value="1"/>
</dbReference>
<dbReference type="OrthoDB" id="19956at2759"/>
<keyword evidence="1" id="KW-1015">Disulfide bond</keyword>
<feature type="domain" description="Saposin B-type" evidence="5">
    <location>
        <begin position="110"/>
        <end position="190"/>
    </location>
</feature>
<dbReference type="Gene3D" id="1.10.225.10">
    <property type="entry name" value="Saposin-like"/>
    <property type="match status" value="3"/>
</dbReference>
<dbReference type="SUPFAM" id="SSF47862">
    <property type="entry name" value="Saposin"/>
    <property type="match status" value="4"/>
</dbReference>
<dbReference type="PANTHER" id="PTHR11480">
    <property type="entry name" value="SAPOSIN-RELATED"/>
    <property type="match status" value="1"/>
</dbReference>
<dbReference type="InterPro" id="IPR011001">
    <property type="entry name" value="Saposin-like"/>
</dbReference>
<proteinExistence type="predicted"/>
<evidence type="ECO:0000256" key="1">
    <source>
        <dbReference type="ARBA" id="ARBA00023157"/>
    </source>
</evidence>
<dbReference type="InterPro" id="IPR008138">
    <property type="entry name" value="SapB_2"/>
</dbReference>
<dbReference type="PROSITE" id="PS50015">
    <property type="entry name" value="SAP_B"/>
    <property type="match status" value="3"/>
</dbReference>
<dbReference type="InterPro" id="IPR051428">
    <property type="entry name" value="Sphingo_Act-Surfact_Prot"/>
</dbReference>
<keyword evidence="2" id="KW-0325">Glycoprotein</keyword>
<dbReference type="OMA" id="EEATYYA"/>
<dbReference type="SMART" id="SM00741">
    <property type="entry name" value="SapB"/>
    <property type="match status" value="3"/>
</dbReference>
<dbReference type="GO" id="GO:0006665">
    <property type="term" value="P:sphingolipid metabolic process"/>
    <property type="evidence" value="ECO:0007669"/>
    <property type="project" value="InterPro"/>
</dbReference>